<dbReference type="Gene3D" id="3.90.220.20">
    <property type="entry name" value="DNA methylase specificity domains"/>
    <property type="match status" value="1"/>
</dbReference>
<dbReference type="InterPro" id="IPR029063">
    <property type="entry name" value="SAM-dependent_MTases_sf"/>
</dbReference>
<dbReference type="GO" id="GO:0008168">
    <property type="term" value="F:methyltransferase activity"/>
    <property type="evidence" value="ECO:0007669"/>
    <property type="project" value="UniProtKB-KW"/>
</dbReference>
<accession>A0ABN3VW20</accession>
<organism evidence="4 5">
    <name type="scientific">Streptosporangium fragile</name>
    <dbReference type="NCBI Taxonomy" id="46186"/>
    <lineage>
        <taxon>Bacteria</taxon>
        <taxon>Bacillati</taxon>
        <taxon>Actinomycetota</taxon>
        <taxon>Actinomycetes</taxon>
        <taxon>Streptosporangiales</taxon>
        <taxon>Streptosporangiaceae</taxon>
        <taxon>Streptosporangium</taxon>
    </lineage>
</organism>
<dbReference type="InterPro" id="IPR002052">
    <property type="entry name" value="DNA_methylase_N6_adenine_CS"/>
</dbReference>
<dbReference type="CDD" id="cd02440">
    <property type="entry name" value="AdoMet_MTases"/>
    <property type="match status" value="1"/>
</dbReference>
<keyword evidence="5" id="KW-1185">Reference proteome</keyword>
<protein>
    <submittedName>
        <fullName evidence="4">N-6 DNA methylase</fullName>
    </submittedName>
</protein>
<comment type="caution">
    <text evidence="4">The sequence shown here is derived from an EMBL/GenBank/DDBJ whole genome shotgun (WGS) entry which is preliminary data.</text>
</comment>
<dbReference type="GO" id="GO:0032259">
    <property type="term" value="P:methylation"/>
    <property type="evidence" value="ECO:0007669"/>
    <property type="project" value="UniProtKB-KW"/>
</dbReference>
<dbReference type="InterPro" id="IPR003356">
    <property type="entry name" value="DNA_methylase_A-5"/>
</dbReference>
<dbReference type="EMBL" id="BAAAVI010000015">
    <property type="protein sequence ID" value="GAA2866288.1"/>
    <property type="molecule type" value="Genomic_DNA"/>
</dbReference>
<name>A0ABN3VW20_9ACTN</name>
<reference evidence="4 5" key="1">
    <citation type="journal article" date="2019" name="Int. J. Syst. Evol. Microbiol.">
        <title>The Global Catalogue of Microorganisms (GCM) 10K type strain sequencing project: providing services to taxonomists for standard genome sequencing and annotation.</title>
        <authorList>
            <consortium name="The Broad Institute Genomics Platform"/>
            <consortium name="The Broad Institute Genome Sequencing Center for Infectious Disease"/>
            <person name="Wu L."/>
            <person name="Ma J."/>
        </authorList>
    </citation>
    <scope>NUCLEOTIDE SEQUENCE [LARGE SCALE GENOMIC DNA]</scope>
    <source>
        <strain evidence="4 5">JCM 6242</strain>
    </source>
</reference>
<dbReference type="PROSITE" id="PS00092">
    <property type="entry name" value="N6_MTASE"/>
    <property type="match status" value="1"/>
</dbReference>
<evidence type="ECO:0000313" key="4">
    <source>
        <dbReference type="EMBL" id="GAA2866288.1"/>
    </source>
</evidence>
<sequence>MEESQEIIVNAGDIARLAGVGRAAVSNWRRRHEDFPQPVGGTASSPLFSLPEIAVWLRANGKSFEVSLGDLVWQRLRTSADDLRLGELVGRVGAFLLFLHREPAAWRDHGMQSLTRMEAVTPDLPGSFDLRLDDQALLRLVAELAAERGPLDAFEFLFERYVEAHSRQLSVTRDDVAALMVRLVTPDKGVVLDPACGVGTLLLHAGTPLGQEINETSALLTAVRVLLRGAEARIVAGDSLREDGLAGRLADAVVCDPPFNERAWGYEELAGDPRWEYGLPPRGESELAWVQHCLAHVKPGGLVAILMPTAAAGRRPGKRIRANLLRAGALRAVVTLAPGGPDLWVLRRPDGGRPPSQLLVVDAGEDLSIVEPAWRAYAENPEAELSGESRTVRIIDLLDDEVDLTPARHRPQQGSLDFLREFTDALARFKETSATLSDATPALELLAERHDLPTTTVGELAKAGLITILQAPPRMSADEGPLPVLTADDTAVGASPSGRTTLDPALVMVRPGDVVTSVLGAVRLITQSGAALGPQLTLYRVDPQRLDSGFLAGFLRSADAARTHPGSSRLDARRARVPMLPLSDQRRYGTAFRELFELEDRLRETRELGETLIRLGFDGLVDGHLRPCDQGV</sequence>
<evidence type="ECO:0000259" key="3">
    <source>
        <dbReference type="Pfam" id="PF02384"/>
    </source>
</evidence>
<dbReference type="Gene3D" id="3.40.50.150">
    <property type="entry name" value="Vaccinia Virus protein VP39"/>
    <property type="match status" value="1"/>
</dbReference>
<keyword evidence="4" id="KW-0489">Methyltransferase</keyword>
<proteinExistence type="predicted"/>
<feature type="domain" description="DNA methylase adenine-specific" evidence="3">
    <location>
        <begin position="152"/>
        <end position="338"/>
    </location>
</feature>
<dbReference type="Proteomes" id="UP001500831">
    <property type="component" value="Unassembled WGS sequence"/>
</dbReference>
<dbReference type="PANTHER" id="PTHR42998">
    <property type="entry name" value="TYPE I RESTRICTION ENZYME HINDVIIP M PROTEIN-RELATED"/>
    <property type="match status" value="1"/>
</dbReference>
<dbReference type="PANTHER" id="PTHR42998:SF1">
    <property type="entry name" value="TYPE I RESTRICTION ENZYME HINDI METHYLASE SUBUNIT"/>
    <property type="match status" value="1"/>
</dbReference>
<keyword evidence="1" id="KW-0680">Restriction system</keyword>
<evidence type="ECO:0000313" key="5">
    <source>
        <dbReference type="Proteomes" id="UP001500831"/>
    </source>
</evidence>
<keyword evidence="2" id="KW-0238">DNA-binding</keyword>
<dbReference type="InterPro" id="IPR052916">
    <property type="entry name" value="Type-I_RE_MTase_Subunit"/>
</dbReference>
<dbReference type="RefSeq" id="WP_344970829.1">
    <property type="nucleotide sequence ID" value="NZ_BAAAVI010000015.1"/>
</dbReference>
<evidence type="ECO:0000256" key="1">
    <source>
        <dbReference type="ARBA" id="ARBA00022747"/>
    </source>
</evidence>
<dbReference type="SUPFAM" id="SSF53335">
    <property type="entry name" value="S-adenosyl-L-methionine-dependent methyltransferases"/>
    <property type="match status" value="1"/>
</dbReference>
<evidence type="ECO:0000256" key="2">
    <source>
        <dbReference type="ARBA" id="ARBA00023125"/>
    </source>
</evidence>
<gene>
    <name evidence="4" type="ORF">GCM10010517_25750</name>
</gene>
<dbReference type="PRINTS" id="PR00507">
    <property type="entry name" value="N12N6MTFRASE"/>
</dbReference>
<keyword evidence="4" id="KW-0808">Transferase</keyword>
<dbReference type="Pfam" id="PF02384">
    <property type="entry name" value="N6_Mtase"/>
    <property type="match status" value="1"/>
</dbReference>
<dbReference type="InterPro" id="IPR044946">
    <property type="entry name" value="Restrct_endonuc_typeI_TRD_sf"/>
</dbReference>